<gene>
    <name evidence="1" type="ORF">HMPREF0454_00338</name>
</gene>
<protein>
    <submittedName>
        <fullName evidence="1">Uncharacterized protein</fullName>
    </submittedName>
</protein>
<proteinExistence type="predicted"/>
<name>G9Y1C1_HAFAL</name>
<evidence type="ECO:0000313" key="2">
    <source>
        <dbReference type="Proteomes" id="UP000005959"/>
    </source>
</evidence>
<accession>G9Y1C1</accession>
<dbReference type="AntiFam" id="ANF00095">
    <property type="entry name" value="Shadow ORF (opposite ABC transporters)"/>
</dbReference>
<organism evidence="1 2">
    <name type="scientific">Hafnia alvei ATCC 51873</name>
    <dbReference type="NCBI Taxonomy" id="1002364"/>
    <lineage>
        <taxon>Bacteria</taxon>
        <taxon>Pseudomonadati</taxon>
        <taxon>Pseudomonadota</taxon>
        <taxon>Gammaproteobacteria</taxon>
        <taxon>Enterobacterales</taxon>
        <taxon>Hafniaceae</taxon>
        <taxon>Hafnia</taxon>
    </lineage>
</organism>
<dbReference type="AlphaFoldDB" id="G9Y1C1"/>
<comment type="caution">
    <text evidence="1">The sequence shown here is derived from an EMBL/GenBank/DDBJ whole genome shotgun (WGS) entry which is preliminary data.</text>
</comment>
<reference evidence="1 2" key="1">
    <citation type="submission" date="2011-08" db="EMBL/GenBank/DDBJ databases">
        <authorList>
            <person name="Weinstock G."/>
            <person name="Sodergren E."/>
            <person name="Clifton S."/>
            <person name="Fulton L."/>
            <person name="Fulton B."/>
            <person name="Courtney L."/>
            <person name="Fronick C."/>
            <person name="Harrison M."/>
            <person name="Strong C."/>
            <person name="Farmer C."/>
            <person name="Delahaunty K."/>
            <person name="Markovic C."/>
            <person name="Hall O."/>
            <person name="Minx P."/>
            <person name="Tomlinson C."/>
            <person name="Mitreva M."/>
            <person name="Hou S."/>
            <person name="Chen J."/>
            <person name="Wollam A."/>
            <person name="Pepin K.H."/>
            <person name="Johnson M."/>
            <person name="Bhonagiri V."/>
            <person name="Zhang X."/>
            <person name="Suruliraj S."/>
            <person name="Warren W."/>
            <person name="Chinwalla A."/>
            <person name="Mardis E.R."/>
            <person name="Wilson R.K."/>
        </authorList>
    </citation>
    <scope>NUCLEOTIDE SEQUENCE [LARGE SCALE GENOMIC DNA]</scope>
    <source>
        <strain evidence="1 2">ATCC 51873</strain>
    </source>
</reference>
<sequence>MEDHGNFIAANAAQKGFVCVQQRLAVKQNIAAGVVCWRRREQAQNRKRSDAFPRTRFSDQCEGFTGVDIKRYPVNHRTGHFAMAKMNMQIANAKQRRVRE</sequence>
<dbReference type="Proteomes" id="UP000005959">
    <property type="component" value="Unassembled WGS sequence"/>
</dbReference>
<dbReference type="HOGENOM" id="CLU_2301883_0_0_6"/>
<evidence type="ECO:0000313" key="1">
    <source>
        <dbReference type="EMBL" id="EHM48025.1"/>
    </source>
</evidence>
<dbReference type="EMBL" id="AGCI01000007">
    <property type="protein sequence ID" value="EHM48025.1"/>
    <property type="molecule type" value="Genomic_DNA"/>
</dbReference>